<reference evidence="1 2" key="1">
    <citation type="submission" date="2018-06" db="EMBL/GenBank/DDBJ databases">
        <title>Three novel Pseudomonas species isolated from symptomatic oak.</title>
        <authorList>
            <person name="Bueno-Gonzalez V."/>
            <person name="Brady C."/>
        </authorList>
    </citation>
    <scope>NUCLEOTIDE SEQUENCE [LARGE SCALE GENOMIC DNA]</scope>
    <source>
        <strain evidence="1 2">P26B</strain>
    </source>
</reference>
<accession>A0ABY1Z323</accession>
<name>A0ABY1Z323_9GAMM</name>
<comment type="caution">
    <text evidence="1">The sequence shown here is derived from an EMBL/GenBank/DDBJ whole genome shotgun (WGS) entry which is preliminary data.</text>
</comment>
<feature type="non-terminal residue" evidence="1">
    <location>
        <position position="27"/>
    </location>
</feature>
<evidence type="ECO:0008006" key="3">
    <source>
        <dbReference type="Google" id="ProtNLM"/>
    </source>
</evidence>
<dbReference type="EMBL" id="QJUM01000046">
    <property type="protein sequence ID" value="TBU99567.1"/>
    <property type="molecule type" value="Genomic_DNA"/>
</dbReference>
<gene>
    <name evidence="1" type="ORF">DNK34_24360</name>
</gene>
<evidence type="ECO:0000313" key="2">
    <source>
        <dbReference type="Proteomes" id="UP000291334"/>
    </source>
</evidence>
<keyword evidence="2" id="KW-1185">Reference proteome</keyword>
<dbReference type="Proteomes" id="UP000291334">
    <property type="component" value="Unassembled WGS sequence"/>
</dbReference>
<proteinExistence type="predicted"/>
<protein>
    <recommendedName>
        <fullName evidence="3">Biotin/lipoyl-binding protein</fullName>
    </recommendedName>
</protein>
<organism evidence="1 2">
    <name type="scientific">Phytopseudomonas dryadis</name>
    <dbReference type="NCBI Taxonomy" id="2487520"/>
    <lineage>
        <taxon>Bacteria</taxon>
        <taxon>Pseudomonadati</taxon>
        <taxon>Pseudomonadota</taxon>
        <taxon>Gammaproteobacteria</taxon>
        <taxon>Pseudomonadales</taxon>
        <taxon>Pseudomonadaceae</taxon>
        <taxon>Phytopseudomonas</taxon>
    </lineage>
</organism>
<evidence type="ECO:0000313" key="1">
    <source>
        <dbReference type="EMBL" id="TBU99567.1"/>
    </source>
</evidence>
<sequence>MVERILVQPNQAVKSGEPLVQLDRREL</sequence>